<evidence type="ECO:0000313" key="1">
    <source>
        <dbReference type="EMBL" id="MYM84906.1"/>
    </source>
</evidence>
<dbReference type="AlphaFoldDB" id="A0A6L8MSB3"/>
<dbReference type="SUPFAM" id="SSF56059">
    <property type="entry name" value="Glutathione synthetase ATP-binding domain-like"/>
    <property type="match status" value="1"/>
</dbReference>
<proteinExistence type="predicted"/>
<name>A0A6L8MSB3_9BURK</name>
<evidence type="ECO:0000313" key="2">
    <source>
        <dbReference type="Proteomes" id="UP000474565"/>
    </source>
</evidence>
<dbReference type="RefSeq" id="WP_161021316.1">
    <property type="nucleotide sequence ID" value="NZ_WWCP01000042.1"/>
</dbReference>
<protein>
    <recommendedName>
        <fullName evidence="3">Glutathionylspermidine synthase pre-ATP-grasp-like domain-containing protein</fullName>
    </recommendedName>
</protein>
<dbReference type="Proteomes" id="UP000474565">
    <property type="component" value="Unassembled WGS sequence"/>
</dbReference>
<comment type="caution">
    <text evidence="1">The sequence shown here is derived from an EMBL/GenBank/DDBJ whole genome shotgun (WGS) entry which is preliminary data.</text>
</comment>
<evidence type="ECO:0008006" key="3">
    <source>
        <dbReference type="Google" id="ProtNLM"/>
    </source>
</evidence>
<dbReference type="EMBL" id="WWCP01000042">
    <property type="protein sequence ID" value="MYM84906.1"/>
    <property type="molecule type" value="Genomic_DNA"/>
</dbReference>
<accession>A0A6L8MSB3</accession>
<gene>
    <name evidence="1" type="ORF">GTP44_23530</name>
</gene>
<reference evidence="1 2" key="1">
    <citation type="submission" date="2019-12" db="EMBL/GenBank/DDBJ databases">
        <title>Novel species isolated from a subtropical stream in China.</title>
        <authorList>
            <person name="Lu H."/>
        </authorList>
    </citation>
    <scope>NUCLEOTIDE SEQUENCE [LARGE SCALE GENOMIC DNA]</scope>
    <source>
        <strain evidence="1 2">FT50W</strain>
    </source>
</reference>
<sequence length="464" mass="52033">MNQIDKFKNNRFYSAQFAQLMQQLEERPATFGNAGSNGYEDLYQVASWPFIISRERVAHFDRFIGRLHDIYWKAIQIFFAGDAEKFSQYLNVPALAYTILQEYGCDRSQILGRHDILFCNGQLKLIEVNSGSSIGGWQTGVFEAELRSLLASVDLAATGEIRHRNAMESMFSSLLDAISQQQAAQAEANILLFGIEDDVWQAEISSRFALVAQDRSRRGVRPGKLLFASDWSQIRFSHSGKVCVGSEAVDAILLVHAENNVIPPVIQMKLTSAHLANKLVMPDSGRSTLWGNKLLMALVHEPEVLSQLDAEERAWVREYIPFTVPLCERALAWRGTWWELSEMLKRRKDDFVIKKAHSLQGRDVFIGKFLDSETWTAIIDDHLGVSDWLAQEYCVPDMVWGPGTAGNLIEYSLIWGVFDTGGRYGGSYVRGVPAGHGNGVINAATGAARFTVFEDAVRKSRISL</sequence>
<organism evidence="1 2">
    <name type="scientific">Duganella lactea</name>
    <dbReference type="NCBI Taxonomy" id="2692173"/>
    <lineage>
        <taxon>Bacteria</taxon>
        <taxon>Pseudomonadati</taxon>
        <taxon>Pseudomonadota</taxon>
        <taxon>Betaproteobacteria</taxon>
        <taxon>Burkholderiales</taxon>
        <taxon>Oxalobacteraceae</taxon>
        <taxon>Telluria group</taxon>
        <taxon>Duganella</taxon>
    </lineage>
</organism>